<dbReference type="SMART" id="SM00606">
    <property type="entry name" value="CBD_IV"/>
    <property type="match status" value="1"/>
</dbReference>
<dbReference type="Gene3D" id="3.40.50.1700">
    <property type="entry name" value="Glycoside hydrolase family 3 C-terminal domain"/>
    <property type="match status" value="1"/>
</dbReference>
<dbReference type="EMBL" id="RRCH01000023">
    <property type="protein sequence ID" value="RRJ30145.1"/>
    <property type="molecule type" value="Genomic_DNA"/>
</dbReference>
<feature type="domain" description="Fibronectin type III-like" evidence="5">
    <location>
        <begin position="760"/>
        <end position="830"/>
    </location>
</feature>
<sequence length="977" mass="107265">MMDTTRRNLLAAIGVGTGLALTGTVNAAPKESTEAQPSRGTEQRNERVDALVERLSTEEKVSLLHQYQPPIPRVNLDSFRTGTEALHGVAWLGEATVFPQAIGLGSTWDPELIERVGSAVGDEVRGKHNASSGGVGLNVWSPTVDPLRDPRWGRNEEGYSEDPLVSGEIATAYTSGLAGDDPEYLKTAPVLKHFIGYNNETDRTTTNAELPPRLLHEYYLQFFRPPIEAGNAVGVMASYNRVNGRPMTVSPLLNRFVREWAPDSGSVLNVSDAWAPMNLTGAQEYFESKETARAHALRAGLDSFTENGSDSSITTDAILGALENGDLNHRDLDEAVRHVLRVRSLLGEFLPPSEDPYADLTEEVIGRPAHQELAREAARKQTVLLKNDPAVLPVSEDDSVAVLGPLSDRVFEDWYSGTMPYRSTPVDGLRDRFGAEQIHTAVGADQIALRERSSDKYVTAGVGKGGGVLRLNGTDTPSVQLFEAVQWTETAWTLQATANDRYVTVDDDQLVNSAERPAGWEMVQETFEFIDVDDGVLLRHRSSEQYVAIMDGALHASAERQSDAARFVREVRRDGVETAVEAATDEDIAVVVVGTHPLIGGRETRDRETLAIAPSQRDLLEHVVDAQPHTVLVIESSYPVRTGVEKQLPSILWTSHAGQETGRAVADVLVGDVSPGGRLPQTWPRSVEQLPDITEYNIAKAGMTYRYGQEDPLYAFGHGRSYSSFEYENLRVSPRGTLDSDDNATITVRVTNTGSMAADEVVQIYTTQRHSRTRRPDRVLRGFERIHLAPDESTTVEHSIDHSAFSCWDVTRRKRIVERATHAVLVGSASDDIRLRGSLRVDGDRIPPRDLSKETRAVDADDWSWSKIELLDRSRAEGTVVGMSDGSWVSFVDVDLRSKPTEATVSVARLESGEATIELRHGSPSGRMLGSTSIPSTDDKYEYASHSVPLNGASGNRQDLCLVVRDGAVRVNMIRLK</sequence>
<dbReference type="InterPro" id="IPR006311">
    <property type="entry name" value="TAT_signal"/>
</dbReference>
<dbReference type="InterPro" id="IPR026891">
    <property type="entry name" value="Fn3-like"/>
</dbReference>
<dbReference type="InterPro" id="IPR001764">
    <property type="entry name" value="Glyco_hydro_3_N"/>
</dbReference>
<dbReference type="InterPro" id="IPR008999">
    <property type="entry name" value="Actin-crosslinking"/>
</dbReference>
<dbReference type="Gene3D" id="3.20.20.300">
    <property type="entry name" value="Glycoside hydrolase, family 3, N-terminal domain"/>
    <property type="match status" value="1"/>
</dbReference>
<feature type="domain" description="Cellulose binding type IV" evidence="4">
    <location>
        <begin position="851"/>
        <end position="977"/>
    </location>
</feature>
<dbReference type="FunFam" id="2.60.40.10:FF:000495">
    <property type="entry name" value="Periplasmic beta-glucosidase"/>
    <property type="match status" value="1"/>
</dbReference>
<dbReference type="InterPro" id="IPR017853">
    <property type="entry name" value="GH"/>
</dbReference>
<dbReference type="CDD" id="cd04084">
    <property type="entry name" value="CBM6_xylanase-like"/>
    <property type="match status" value="1"/>
</dbReference>
<dbReference type="Pfam" id="PF14310">
    <property type="entry name" value="Fn3-like"/>
    <property type="match status" value="1"/>
</dbReference>
<comment type="caution">
    <text evidence="6">The sequence shown here is derived from an EMBL/GenBank/DDBJ whole genome shotgun (WGS) entry which is preliminary data.</text>
</comment>
<dbReference type="SUPFAM" id="SSF49785">
    <property type="entry name" value="Galactose-binding domain-like"/>
    <property type="match status" value="1"/>
</dbReference>
<dbReference type="SUPFAM" id="SSF50405">
    <property type="entry name" value="Actin-crosslinking proteins"/>
    <property type="match status" value="1"/>
</dbReference>
<dbReference type="InterPro" id="IPR036881">
    <property type="entry name" value="Glyco_hydro_3_C_sf"/>
</dbReference>
<dbReference type="Pfam" id="PF00933">
    <property type="entry name" value="Glyco_hydro_3"/>
    <property type="match status" value="1"/>
</dbReference>
<dbReference type="InterPro" id="IPR005084">
    <property type="entry name" value="CBM6"/>
</dbReference>
<dbReference type="GO" id="GO:0046556">
    <property type="term" value="F:alpha-L-arabinofuranosidase activity"/>
    <property type="evidence" value="ECO:0007669"/>
    <property type="project" value="TreeGrafter"/>
</dbReference>
<keyword evidence="7" id="KW-1185">Reference proteome</keyword>
<dbReference type="Gene3D" id="2.60.120.380">
    <property type="match status" value="1"/>
</dbReference>
<evidence type="ECO:0000313" key="7">
    <source>
        <dbReference type="Proteomes" id="UP000282322"/>
    </source>
</evidence>
<dbReference type="AlphaFoldDB" id="A0A3P3R9X9"/>
<dbReference type="GO" id="GO:0009044">
    <property type="term" value="F:xylan 1,4-beta-xylosidase activity"/>
    <property type="evidence" value="ECO:0007669"/>
    <property type="project" value="InterPro"/>
</dbReference>
<keyword evidence="3" id="KW-0378">Hydrolase</keyword>
<evidence type="ECO:0000313" key="6">
    <source>
        <dbReference type="EMBL" id="RRJ30145.1"/>
    </source>
</evidence>
<dbReference type="Proteomes" id="UP000282322">
    <property type="component" value="Unassembled WGS sequence"/>
</dbReference>
<dbReference type="CDD" id="cd23343">
    <property type="entry name" value="beta-trefoil_FSCN_BglX-like"/>
    <property type="match status" value="1"/>
</dbReference>
<evidence type="ECO:0000259" key="4">
    <source>
        <dbReference type="SMART" id="SM00606"/>
    </source>
</evidence>
<evidence type="ECO:0000256" key="2">
    <source>
        <dbReference type="ARBA" id="ARBA00022729"/>
    </source>
</evidence>
<dbReference type="InterPro" id="IPR002772">
    <property type="entry name" value="Glyco_hydro_3_C"/>
</dbReference>
<dbReference type="SUPFAM" id="SSF51445">
    <property type="entry name" value="(Trans)glycosidases"/>
    <property type="match status" value="1"/>
</dbReference>
<protein>
    <submittedName>
        <fullName evidence="6">Carbohydrate-binding protein</fullName>
    </submittedName>
</protein>
<dbReference type="InterPro" id="IPR013783">
    <property type="entry name" value="Ig-like_fold"/>
</dbReference>
<dbReference type="GO" id="GO:0045493">
    <property type="term" value="P:xylan catabolic process"/>
    <property type="evidence" value="ECO:0007669"/>
    <property type="project" value="InterPro"/>
</dbReference>
<dbReference type="Gene3D" id="2.60.120.260">
    <property type="entry name" value="Galactose-binding domain-like"/>
    <property type="match status" value="1"/>
</dbReference>
<dbReference type="PRINTS" id="PR00133">
    <property type="entry name" value="GLHYDRLASE3"/>
</dbReference>
<dbReference type="InterPro" id="IPR036962">
    <property type="entry name" value="Glyco_hydro_3_N_sf"/>
</dbReference>
<dbReference type="InterPro" id="IPR008979">
    <property type="entry name" value="Galactose-bd-like_sf"/>
</dbReference>
<gene>
    <name evidence="6" type="ORF">EIK79_11225</name>
</gene>
<dbReference type="SMART" id="SM01217">
    <property type="entry name" value="Fn3_like"/>
    <property type="match status" value="1"/>
</dbReference>
<keyword evidence="2" id="KW-0732">Signal</keyword>
<name>A0A3P3R9X9_9EURY</name>
<evidence type="ECO:0000259" key="5">
    <source>
        <dbReference type="SMART" id="SM01217"/>
    </source>
</evidence>
<reference evidence="6 7" key="1">
    <citation type="submission" date="2018-11" db="EMBL/GenBank/DDBJ databases">
        <title>Taxonoimc description of Halomarina strain SPP-AMP-1.</title>
        <authorList>
            <person name="Pal Y."/>
            <person name="Srinivasana K."/>
            <person name="Verma A."/>
            <person name="Kumar P."/>
        </authorList>
    </citation>
    <scope>NUCLEOTIDE SEQUENCE [LARGE SCALE GENOMIC DNA]</scope>
    <source>
        <strain evidence="6 7">SPP-AMP-1</strain>
    </source>
</reference>
<dbReference type="PROSITE" id="PS51318">
    <property type="entry name" value="TAT"/>
    <property type="match status" value="1"/>
</dbReference>
<dbReference type="PANTHER" id="PTHR42721:SF3">
    <property type="entry name" value="BETA-D-XYLOSIDASE 5-RELATED"/>
    <property type="match status" value="1"/>
</dbReference>
<accession>A0A3P3R9X9</accession>
<dbReference type="PANTHER" id="PTHR42721">
    <property type="entry name" value="SUGAR HYDROLASE-RELATED"/>
    <property type="match status" value="1"/>
</dbReference>
<evidence type="ECO:0000256" key="3">
    <source>
        <dbReference type="ARBA" id="ARBA00022801"/>
    </source>
</evidence>
<proteinExistence type="inferred from homology"/>
<dbReference type="Pfam" id="PF03422">
    <property type="entry name" value="CBM_6"/>
    <property type="match status" value="1"/>
</dbReference>
<evidence type="ECO:0000256" key="1">
    <source>
        <dbReference type="ARBA" id="ARBA00005336"/>
    </source>
</evidence>
<dbReference type="Gene3D" id="2.60.40.10">
    <property type="entry name" value="Immunoglobulins"/>
    <property type="match status" value="1"/>
</dbReference>
<organism evidence="6 7">
    <name type="scientific">Halocatena pleomorpha</name>
    <dbReference type="NCBI Taxonomy" id="1785090"/>
    <lineage>
        <taxon>Archaea</taxon>
        <taxon>Methanobacteriati</taxon>
        <taxon>Methanobacteriota</taxon>
        <taxon>Stenosarchaea group</taxon>
        <taxon>Halobacteria</taxon>
        <taxon>Halobacteriales</taxon>
        <taxon>Natronomonadaceae</taxon>
        <taxon>Halocatena</taxon>
    </lineage>
</organism>
<dbReference type="SUPFAM" id="SSF52279">
    <property type="entry name" value="Beta-D-glucan exohydrolase, C-terminal domain"/>
    <property type="match status" value="1"/>
</dbReference>
<dbReference type="OrthoDB" id="184547at2157"/>
<dbReference type="GO" id="GO:0030246">
    <property type="term" value="F:carbohydrate binding"/>
    <property type="evidence" value="ECO:0007669"/>
    <property type="project" value="InterPro"/>
</dbReference>
<dbReference type="GO" id="GO:0031222">
    <property type="term" value="P:arabinan catabolic process"/>
    <property type="evidence" value="ECO:0007669"/>
    <property type="project" value="TreeGrafter"/>
</dbReference>
<dbReference type="InterPro" id="IPR044993">
    <property type="entry name" value="BXL"/>
</dbReference>
<dbReference type="InterPro" id="IPR006584">
    <property type="entry name" value="Cellulose-bd_IV"/>
</dbReference>
<dbReference type="Pfam" id="PF01915">
    <property type="entry name" value="Glyco_hydro_3_C"/>
    <property type="match status" value="1"/>
</dbReference>
<comment type="similarity">
    <text evidence="1">Belongs to the glycosyl hydrolase 3 family.</text>
</comment>